<sequence length="398" mass="43478">SILKDSLLTTKYRLFLLAMRAFHILPLLVLSLACLNVRTTAFIVGGAVMHHGALALDPRNFNSSSPNATDAATALHYAALHAGLFIQSLEPEIVVLITPHGLALTQPYVLYNNPSTDGSVDVDAWLPCSFPPCAYNASARIDVSLTKQLETSLVGLKLNVMTLSGFGPPGDSTLPLPLAWGEVIPLYFINRAYSDPARTVHPQPDHPRLSESYRRRRRTVELKHKQLLRSQTHRGRIAGNGGRSTTAAATADSLPRFVILSIPSRRYNQSAQMVPELLALGAGLFADLDSLDERIAVVVSGDLAHTWDPQGPYGFSVHAEPFDTAVLQWARNLDRNALLKTAAKHVLEAKSCGFPGMVIFQGLMDNIKPDNMHSVLLEYGHPSYYGMMCAVFDFQGDA</sequence>
<reference evidence="2" key="1">
    <citation type="journal article" date="2021" name="Proc. Natl. Acad. Sci. U.S.A.">
        <title>Three genomes in the algal genus Volvox reveal the fate of a haploid sex-determining region after a transition to homothallism.</title>
        <authorList>
            <person name="Yamamoto K."/>
            <person name="Hamaji T."/>
            <person name="Kawai-Toyooka H."/>
            <person name="Matsuzaki R."/>
            <person name="Takahashi F."/>
            <person name="Nishimura Y."/>
            <person name="Kawachi M."/>
            <person name="Noguchi H."/>
            <person name="Minakuchi Y."/>
            <person name="Umen J.G."/>
            <person name="Toyoda A."/>
            <person name="Nozaki H."/>
        </authorList>
    </citation>
    <scope>NUCLEOTIDE SEQUENCE</scope>
    <source>
        <strain evidence="2">NIES-3785</strain>
    </source>
</reference>
<dbReference type="Gene3D" id="3.40.830.10">
    <property type="entry name" value="LigB-like"/>
    <property type="match status" value="2"/>
</dbReference>
<gene>
    <name evidence="2" type="ORF">Vretimale_13917</name>
</gene>
<keyword evidence="1" id="KW-1133">Transmembrane helix</keyword>
<dbReference type="Proteomes" id="UP000722791">
    <property type="component" value="Unassembled WGS sequence"/>
</dbReference>
<dbReference type="SUPFAM" id="SSF53213">
    <property type="entry name" value="LigB-like"/>
    <property type="match status" value="1"/>
</dbReference>
<protein>
    <recommendedName>
        <fullName evidence="4">Extradiol ring-cleavage dioxygenase class III enzyme subunit B domain-containing protein</fullName>
    </recommendedName>
</protein>
<feature type="transmembrane region" description="Helical" evidence="1">
    <location>
        <begin position="12"/>
        <end position="33"/>
    </location>
</feature>
<keyword evidence="1" id="KW-0472">Membrane</keyword>
<evidence type="ECO:0000256" key="1">
    <source>
        <dbReference type="SAM" id="Phobius"/>
    </source>
</evidence>
<feature type="non-terminal residue" evidence="2">
    <location>
        <position position="398"/>
    </location>
</feature>
<evidence type="ECO:0000313" key="2">
    <source>
        <dbReference type="EMBL" id="GIM10166.1"/>
    </source>
</evidence>
<accession>A0A8J4GML9</accession>
<evidence type="ECO:0000313" key="3">
    <source>
        <dbReference type="Proteomes" id="UP000722791"/>
    </source>
</evidence>
<comment type="caution">
    <text evidence="2">The sequence shown here is derived from an EMBL/GenBank/DDBJ whole genome shotgun (WGS) entry which is preliminary data.</text>
</comment>
<evidence type="ECO:0008006" key="4">
    <source>
        <dbReference type="Google" id="ProtNLM"/>
    </source>
</evidence>
<name>A0A8J4GML9_9CHLO</name>
<dbReference type="AlphaFoldDB" id="A0A8J4GML9"/>
<dbReference type="EMBL" id="BNCQ01000033">
    <property type="protein sequence ID" value="GIM10166.1"/>
    <property type="molecule type" value="Genomic_DNA"/>
</dbReference>
<proteinExistence type="predicted"/>
<keyword evidence="1" id="KW-0812">Transmembrane</keyword>
<organism evidence="2 3">
    <name type="scientific">Volvox reticuliferus</name>
    <dbReference type="NCBI Taxonomy" id="1737510"/>
    <lineage>
        <taxon>Eukaryota</taxon>
        <taxon>Viridiplantae</taxon>
        <taxon>Chlorophyta</taxon>
        <taxon>core chlorophytes</taxon>
        <taxon>Chlorophyceae</taxon>
        <taxon>CS clade</taxon>
        <taxon>Chlamydomonadales</taxon>
        <taxon>Volvocaceae</taxon>
        <taxon>Volvox</taxon>
    </lineage>
</organism>